<evidence type="ECO:0000256" key="1">
    <source>
        <dbReference type="SAM" id="MobiDB-lite"/>
    </source>
</evidence>
<protein>
    <submittedName>
        <fullName evidence="2">Uncharacterized protein</fullName>
    </submittedName>
</protein>
<name>A0A074Z4J7_OPIVI</name>
<dbReference type="CTD" id="20323976"/>
<feature type="region of interest" description="Disordered" evidence="1">
    <location>
        <begin position="240"/>
        <end position="303"/>
    </location>
</feature>
<dbReference type="OrthoDB" id="2020831at2759"/>
<gene>
    <name evidence="2" type="ORF">T265_09808</name>
</gene>
<sequence>MTEVPAAQPDTRFLITWGGGEMAQVVRARIYRPEAPWLGQPGSIPALVLPSGGMTTRHQKGATAEQNGCNALSVHSCQAIRRNHEGRFVVRLPKPGQEHSRCRCRVRTTDLPGALSSAYSISVSERPESIVKLEALEVGKEDLSSKSTNKLNKRNKGLLRLPPLDEANLGQKLPSVSGLLIGGLGREICIGINGLDARSPLRARLGHNPSGAKLPRHPKEAQEQAYRQVAQVLNDVVNSGKMDQGSERGFTDQKFHGSNGTSASRHPLSKLQKPDSIPALVLPSGGMTVTHRKGTTSPSSSTA</sequence>
<keyword evidence="3" id="KW-1185">Reference proteome</keyword>
<dbReference type="EMBL" id="KL596925">
    <property type="protein sequence ID" value="KER22016.1"/>
    <property type="molecule type" value="Genomic_DNA"/>
</dbReference>
<dbReference type="GeneID" id="20323976"/>
<evidence type="ECO:0000313" key="3">
    <source>
        <dbReference type="Proteomes" id="UP000054324"/>
    </source>
</evidence>
<dbReference type="Proteomes" id="UP000054324">
    <property type="component" value="Unassembled WGS sequence"/>
</dbReference>
<evidence type="ECO:0000313" key="2">
    <source>
        <dbReference type="EMBL" id="KER22016.1"/>
    </source>
</evidence>
<dbReference type="AlphaFoldDB" id="A0A074Z4J7"/>
<accession>A0A074Z4J7</accession>
<feature type="compositionally biased region" description="Basic and acidic residues" evidence="1">
    <location>
        <begin position="244"/>
        <end position="255"/>
    </location>
</feature>
<dbReference type="RefSeq" id="XP_009174249.1">
    <property type="nucleotide sequence ID" value="XM_009175985.1"/>
</dbReference>
<organism evidence="2 3">
    <name type="scientific">Opisthorchis viverrini</name>
    <name type="common">Southeast Asian liver fluke</name>
    <dbReference type="NCBI Taxonomy" id="6198"/>
    <lineage>
        <taxon>Eukaryota</taxon>
        <taxon>Metazoa</taxon>
        <taxon>Spiralia</taxon>
        <taxon>Lophotrochozoa</taxon>
        <taxon>Platyhelminthes</taxon>
        <taxon>Trematoda</taxon>
        <taxon>Digenea</taxon>
        <taxon>Opisthorchiida</taxon>
        <taxon>Opisthorchiata</taxon>
        <taxon>Opisthorchiidae</taxon>
        <taxon>Opisthorchis</taxon>
    </lineage>
</organism>
<proteinExistence type="predicted"/>
<dbReference type="KEGG" id="ovi:T265_09808"/>
<reference evidence="2 3" key="1">
    <citation type="submission" date="2013-11" db="EMBL/GenBank/DDBJ databases">
        <title>Opisthorchis viverrini - life in the bile duct.</title>
        <authorList>
            <person name="Young N.D."/>
            <person name="Nagarajan N."/>
            <person name="Lin S.J."/>
            <person name="Korhonen P.K."/>
            <person name="Jex A.R."/>
            <person name="Hall R.S."/>
            <person name="Safavi-Hemami H."/>
            <person name="Kaewkong W."/>
            <person name="Bertrand D."/>
            <person name="Gao S."/>
            <person name="Seet Q."/>
            <person name="Wongkham S."/>
            <person name="Teh B.T."/>
            <person name="Wongkham C."/>
            <person name="Intapan P.M."/>
            <person name="Maleewong W."/>
            <person name="Yang X."/>
            <person name="Hu M."/>
            <person name="Wang Z."/>
            <person name="Hofmann A."/>
            <person name="Sternberg P.W."/>
            <person name="Tan P."/>
            <person name="Wang J."/>
            <person name="Gasser R.B."/>
        </authorList>
    </citation>
    <scope>NUCLEOTIDE SEQUENCE [LARGE SCALE GENOMIC DNA]</scope>
</reference>